<dbReference type="Proteomes" id="UP000537130">
    <property type="component" value="Unassembled WGS sequence"/>
</dbReference>
<feature type="region of interest" description="Disordered" evidence="1">
    <location>
        <begin position="336"/>
        <end position="358"/>
    </location>
</feature>
<evidence type="ECO:0000259" key="2">
    <source>
        <dbReference type="Pfam" id="PF18551"/>
    </source>
</evidence>
<dbReference type="EMBL" id="JACHWY010000002">
    <property type="protein sequence ID" value="MBB3047558.1"/>
    <property type="molecule type" value="Genomic_DNA"/>
</dbReference>
<sequence length="473" mass="52527">MVSVLRNNTTSLAESHTLNYELIELKEFDRVTDEASAVRSIFGAPVLDKAIDRRTLPLVITGYDKHKILQLVRDTRAHPENCLRPIAVIGLADHASDPLLEQLTDGILPPRPDSEQLKEMSLTLSMLYRQLRAVKPAADDRPLTLLQYLYTRGSKLEPLVSPDEHQAYSFPLAEIILGGGAGDVRELMDDMARHTVVSVKHVDRIFTCPDCSSYRVCAKELCPECNSTNLEAQESIHHFRCGYVAPEAEFMVTGRPRCPKCHGDVQHIGVEYNRPGQFVVCGDCNFWATEPVLQAWCAACNTYHSPADLRPVNISSYSLTQNAMTVARTGTWNPQQAALQDSAPAKPKKPRPAGRKRSKAMDAIARVVLKVADDNDNPTTIYSACLSSPGEDADEELQTARMVIQQVASESLLCVERRNDELMIVLHDSPERRTPTCRQLEKAVLREAGIDLSISEVEDNDAPIVADQADRYA</sequence>
<gene>
    <name evidence="3" type="ORF">FHR99_001824</name>
</gene>
<proteinExistence type="predicted"/>
<protein>
    <recommendedName>
        <fullName evidence="2">Thaumarchaeal output domain-containing protein</fullName>
    </recommendedName>
</protein>
<dbReference type="RefSeq" id="WP_183410332.1">
    <property type="nucleotide sequence ID" value="NZ_JACHWY010000002.1"/>
</dbReference>
<reference evidence="3 4" key="1">
    <citation type="submission" date="2020-08" db="EMBL/GenBank/DDBJ databases">
        <title>Genomic Encyclopedia of Type Strains, Phase III (KMG-III): the genomes of soil and plant-associated and newly described type strains.</title>
        <authorList>
            <person name="Whitman W."/>
        </authorList>
    </citation>
    <scope>NUCLEOTIDE SEQUENCE [LARGE SCALE GENOMIC DNA]</scope>
    <source>
        <strain evidence="3 4">CECT 8654</strain>
    </source>
</reference>
<dbReference type="Pfam" id="PF18551">
    <property type="entry name" value="TackOD1"/>
    <property type="match status" value="1"/>
</dbReference>
<evidence type="ECO:0000256" key="1">
    <source>
        <dbReference type="SAM" id="MobiDB-lite"/>
    </source>
</evidence>
<feature type="compositionally biased region" description="Basic residues" evidence="1">
    <location>
        <begin position="346"/>
        <end position="358"/>
    </location>
</feature>
<dbReference type="InterPro" id="IPR040572">
    <property type="entry name" value="TackOD1"/>
</dbReference>
<dbReference type="AlphaFoldDB" id="A0A7W4W505"/>
<comment type="caution">
    <text evidence="3">The sequence shown here is derived from an EMBL/GenBank/DDBJ whole genome shotgun (WGS) entry which is preliminary data.</text>
</comment>
<accession>A0A7W4W505</accession>
<name>A0A7W4W505_9GAMM</name>
<evidence type="ECO:0000313" key="3">
    <source>
        <dbReference type="EMBL" id="MBB3047558.1"/>
    </source>
</evidence>
<feature type="domain" description="Thaumarchaeal output" evidence="2">
    <location>
        <begin position="140"/>
        <end position="319"/>
    </location>
</feature>
<keyword evidence="4" id="KW-1185">Reference proteome</keyword>
<organism evidence="3 4">
    <name type="scientific">Litorivivens lipolytica</name>
    <dbReference type="NCBI Taxonomy" id="1524264"/>
    <lineage>
        <taxon>Bacteria</taxon>
        <taxon>Pseudomonadati</taxon>
        <taxon>Pseudomonadota</taxon>
        <taxon>Gammaproteobacteria</taxon>
        <taxon>Litorivivens</taxon>
    </lineage>
</organism>
<evidence type="ECO:0000313" key="4">
    <source>
        <dbReference type="Proteomes" id="UP000537130"/>
    </source>
</evidence>